<evidence type="ECO:0000313" key="10">
    <source>
        <dbReference type="EMBL" id="KAG6390723.1"/>
    </source>
</evidence>
<keyword evidence="3 8" id="KW-0732">Signal</keyword>
<dbReference type="AlphaFoldDB" id="A0A8X8WA70"/>
<dbReference type="EMBL" id="PNBA02000019">
    <property type="protein sequence ID" value="KAG6390723.1"/>
    <property type="molecule type" value="Genomic_DNA"/>
</dbReference>
<name>A0A8X8WA70_SALSN</name>
<keyword evidence="4" id="KW-0677">Repeat</keyword>
<dbReference type="GO" id="GO:0016020">
    <property type="term" value="C:membrane"/>
    <property type="evidence" value="ECO:0007669"/>
    <property type="project" value="UniProtKB-SubCell"/>
</dbReference>
<reference evidence="10" key="1">
    <citation type="submission" date="2018-01" db="EMBL/GenBank/DDBJ databases">
        <authorList>
            <person name="Mao J.F."/>
        </authorList>
    </citation>
    <scope>NUCLEOTIDE SEQUENCE</scope>
    <source>
        <strain evidence="10">Huo1</strain>
        <tissue evidence="10">Leaf</tissue>
    </source>
</reference>
<feature type="domain" description="EGF-like" evidence="9">
    <location>
        <begin position="601"/>
        <end position="640"/>
    </location>
</feature>
<keyword evidence="7" id="KW-1133">Transmembrane helix</keyword>
<organism evidence="10">
    <name type="scientific">Salvia splendens</name>
    <name type="common">Scarlet sage</name>
    <dbReference type="NCBI Taxonomy" id="180675"/>
    <lineage>
        <taxon>Eukaryota</taxon>
        <taxon>Viridiplantae</taxon>
        <taxon>Streptophyta</taxon>
        <taxon>Embryophyta</taxon>
        <taxon>Tracheophyta</taxon>
        <taxon>Spermatophyta</taxon>
        <taxon>Magnoliopsida</taxon>
        <taxon>eudicotyledons</taxon>
        <taxon>Gunneridae</taxon>
        <taxon>Pentapetalae</taxon>
        <taxon>asterids</taxon>
        <taxon>lamiids</taxon>
        <taxon>Lamiales</taxon>
        <taxon>Lamiaceae</taxon>
        <taxon>Nepetoideae</taxon>
        <taxon>Mentheae</taxon>
        <taxon>Salviinae</taxon>
        <taxon>Salvia</taxon>
        <taxon>Salvia subgen. Calosphace</taxon>
        <taxon>core Calosphace</taxon>
    </lineage>
</organism>
<dbReference type="InterPro" id="IPR025287">
    <property type="entry name" value="WAK_GUB"/>
</dbReference>
<evidence type="ECO:0000256" key="3">
    <source>
        <dbReference type="ARBA" id="ARBA00022729"/>
    </source>
</evidence>
<evidence type="ECO:0000256" key="6">
    <source>
        <dbReference type="PROSITE-ProRule" id="PRU00076"/>
    </source>
</evidence>
<evidence type="ECO:0000256" key="2">
    <source>
        <dbReference type="ARBA" id="ARBA00022536"/>
    </source>
</evidence>
<evidence type="ECO:0000256" key="7">
    <source>
        <dbReference type="SAM" id="Phobius"/>
    </source>
</evidence>
<sequence>MWPLQLMFAFLIFSPLISAALNAKAGCPDSCGDLPIRYPFGMGSNCSLNHYFNIDCNTSTDPPKAYLSIIKKQVVEINETYIRLRNPYMISACYDLSTDKQHSMTVNLSGTPYMFSGNVLTAIGCDDMLVQIKGSSVIDGSSAFCADKNGTGGVGNYSRNGCCQQSIRGGGKLMEAQLIDLSGKSLREKLFPCSYAFMKELLDDDDLTFSYPLYYLDNTSALLNDDWKSASMAPVVRLDWTIGTDNCSVAKNFKTYACLDPKSICVDIDSSLGVNGYLCSCVQGYYGNPYLSGGCKRISSSIAKAGCLDQCGEISIPFPFGVGPNCFLDSSFEVVCNTTTNPEKPYLRALETEIVEIDSSKVVVISQNMASTCYNLSAYENGITKPEERKLVIDLLKTQFTLSDENWITAIGCNAMLVGGVIGEGKLTSIGSSCAAICSDSISYYNRMQYEYADCNFGRGSNLGDDGCCRVPIPRGTSYLEANLSDLTGQWPRTSFSCNYAFIEYMDRNKDNNYESSFPLFINSSGTRPDLALLGEYFYFKSSHMSLNWRIGAVYCKEARLNRTDYVCQNNTDCVDFDSGYLCNCSTGYKGNPYLIHGCQDIDECSDNTTNTCVSNSICENEAGSYHCTCLKGYTGDGKNDGTGCTLLPPFNIAKFVVIGLASALGLLLLLLLCFWLHKSEEATVSEAKHKMFSDIEYTWTNSDHTS</sequence>
<dbReference type="Pfam" id="PF13947">
    <property type="entry name" value="GUB_WAK_bind"/>
    <property type="match status" value="2"/>
</dbReference>
<dbReference type="GO" id="GO:0030247">
    <property type="term" value="F:polysaccharide binding"/>
    <property type="evidence" value="ECO:0007669"/>
    <property type="project" value="InterPro"/>
</dbReference>
<dbReference type="FunFam" id="2.10.25.10:FF:000038">
    <property type="entry name" value="Fibrillin 2"/>
    <property type="match status" value="1"/>
</dbReference>
<keyword evidence="2 6" id="KW-0245">EGF-like domain</keyword>
<comment type="subcellular location">
    <subcellularLocation>
        <location evidence="1">Membrane</location>
        <topology evidence="1">Single-pass membrane protein</topology>
    </subcellularLocation>
</comment>
<gene>
    <name evidence="10" type="ORF">SASPL_148467</name>
</gene>
<evidence type="ECO:0000256" key="4">
    <source>
        <dbReference type="ARBA" id="ARBA00022737"/>
    </source>
</evidence>
<evidence type="ECO:0000256" key="1">
    <source>
        <dbReference type="ARBA" id="ARBA00004167"/>
    </source>
</evidence>
<reference evidence="10" key="2">
    <citation type="submission" date="2020-08" db="EMBL/GenBank/DDBJ databases">
        <title>Plant Genome Project.</title>
        <authorList>
            <person name="Zhang R.-G."/>
        </authorList>
    </citation>
    <scope>NUCLEOTIDE SEQUENCE</scope>
    <source>
        <strain evidence="10">Huo1</strain>
        <tissue evidence="10">Leaf</tissue>
    </source>
</reference>
<feature type="chain" id="PRO_5036446503" description="EGF-like domain-containing protein" evidence="8">
    <location>
        <begin position="20"/>
        <end position="707"/>
    </location>
</feature>
<keyword evidence="7" id="KW-0472">Membrane</keyword>
<dbReference type="GO" id="GO:0005509">
    <property type="term" value="F:calcium ion binding"/>
    <property type="evidence" value="ECO:0007669"/>
    <property type="project" value="InterPro"/>
</dbReference>
<dbReference type="Proteomes" id="UP000298416">
    <property type="component" value="Unassembled WGS sequence"/>
</dbReference>
<keyword evidence="7" id="KW-0812">Transmembrane</keyword>
<proteinExistence type="predicted"/>
<protein>
    <recommendedName>
        <fullName evidence="9">EGF-like domain-containing protein</fullName>
    </recommendedName>
</protein>
<dbReference type="SMART" id="SM00179">
    <property type="entry name" value="EGF_CA"/>
    <property type="match status" value="2"/>
</dbReference>
<dbReference type="SUPFAM" id="SSF57196">
    <property type="entry name" value="EGF/Laminin"/>
    <property type="match status" value="1"/>
</dbReference>
<dbReference type="PROSITE" id="PS01187">
    <property type="entry name" value="EGF_CA"/>
    <property type="match status" value="1"/>
</dbReference>
<comment type="caution">
    <text evidence="10">The sequence shown here is derived from an EMBL/GenBank/DDBJ whole genome shotgun (WGS) entry which is preliminary data.</text>
</comment>
<dbReference type="InterPro" id="IPR001881">
    <property type="entry name" value="EGF-like_Ca-bd_dom"/>
</dbReference>
<dbReference type="PANTHER" id="PTHR33491">
    <property type="entry name" value="OSJNBA0016N04.9 PROTEIN"/>
    <property type="match status" value="1"/>
</dbReference>
<evidence type="ECO:0000259" key="9">
    <source>
        <dbReference type="PROSITE" id="PS50026"/>
    </source>
</evidence>
<accession>A0A8X8WA70</accession>
<keyword evidence="5" id="KW-1015">Disulfide bond</keyword>
<dbReference type="PROSITE" id="PS00010">
    <property type="entry name" value="ASX_HYDROXYL"/>
    <property type="match status" value="2"/>
</dbReference>
<dbReference type="InterPro" id="IPR049883">
    <property type="entry name" value="NOTCH1_EGF-like"/>
</dbReference>
<dbReference type="CDD" id="cd00054">
    <property type="entry name" value="EGF_CA"/>
    <property type="match status" value="1"/>
</dbReference>
<dbReference type="Pfam" id="PF07645">
    <property type="entry name" value="EGF_CA"/>
    <property type="match status" value="1"/>
</dbReference>
<evidence type="ECO:0000313" key="11">
    <source>
        <dbReference type="Proteomes" id="UP000298416"/>
    </source>
</evidence>
<feature type="signal peptide" evidence="8">
    <location>
        <begin position="1"/>
        <end position="19"/>
    </location>
</feature>
<feature type="transmembrane region" description="Helical" evidence="7">
    <location>
        <begin position="656"/>
        <end position="677"/>
    </location>
</feature>
<keyword evidence="11" id="KW-1185">Reference proteome</keyword>
<dbReference type="InterPro" id="IPR018097">
    <property type="entry name" value="EGF_Ca-bd_CS"/>
</dbReference>
<dbReference type="Gene3D" id="2.10.25.10">
    <property type="entry name" value="Laminin"/>
    <property type="match status" value="1"/>
</dbReference>
<dbReference type="PROSITE" id="PS50026">
    <property type="entry name" value="EGF_3"/>
    <property type="match status" value="1"/>
</dbReference>
<evidence type="ECO:0000256" key="5">
    <source>
        <dbReference type="ARBA" id="ARBA00023157"/>
    </source>
</evidence>
<comment type="caution">
    <text evidence="6">Lacks conserved residue(s) required for the propagation of feature annotation.</text>
</comment>
<dbReference type="SMART" id="SM00181">
    <property type="entry name" value="EGF"/>
    <property type="match status" value="3"/>
</dbReference>
<evidence type="ECO:0000256" key="8">
    <source>
        <dbReference type="SAM" id="SignalP"/>
    </source>
</evidence>
<dbReference type="InterPro" id="IPR000742">
    <property type="entry name" value="EGF"/>
</dbReference>
<dbReference type="InterPro" id="IPR000152">
    <property type="entry name" value="EGF-type_Asp/Asn_hydroxyl_site"/>
</dbReference>